<feature type="transmembrane region" description="Helical" evidence="1">
    <location>
        <begin position="81"/>
        <end position="101"/>
    </location>
</feature>
<keyword evidence="1" id="KW-0472">Membrane</keyword>
<name>A0ABW4HNY6_9BACI</name>
<dbReference type="EMBL" id="JBHUDE010000028">
    <property type="protein sequence ID" value="MFD1607209.1"/>
    <property type="molecule type" value="Genomic_DNA"/>
</dbReference>
<dbReference type="RefSeq" id="WP_251513522.1">
    <property type="nucleotide sequence ID" value="NZ_JAMBON010000011.1"/>
</dbReference>
<dbReference type="Pfam" id="PF22564">
    <property type="entry name" value="HAAS"/>
    <property type="match status" value="1"/>
</dbReference>
<evidence type="ECO:0000256" key="1">
    <source>
        <dbReference type="SAM" id="Phobius"/>
    </source>
</evidence>
<accession>A0ABW4HNY6</accession>
<comment type="caution">
    <text evidence="2">The sequence shown here is derived from an EMBL/GenBank/DDBJ whole genome shotgun (WGS) entry which is preliminary data.</text>
</comment>
<reference evidence="3" key="1">
    <citation type="journal article" date="2019" name="Int. J. Syst. Evol. Microbiol.">
        <title>The Global Catalogue of Microorganisms (GCM) 10K type strain sequencing project: providing services to taxonomists for standard genome sequencing and annotation.</title>
        <authorList>
            <consortium name="The Broad Institute Genomics Platform"/>
            <consortium name="The Broad Institute Genome Sequencing Center for Infectious Disease"/>
            <person name="Wu L."/>
            <person name="Ma J."/>
        </authorList>
    </citation>
    <scope>NUCLEOTIDE SEQUENCE [LARGE SCALE GENOMIC DNA]</scope>
    <source>
        <strain evidence="3">CGMCC 1.12376</strain>
    </source>
</reference>
<protein>
    <submittedName>
        <fullName evidence="2">HAAS domain-containing protein</fullName>
    </submittedName>
</protein>
<feature type="transmembrane region" description="Helical" evidence="1">
    <location>
        <begin position="108"/>
        <end position="130"/>
    </location>
</feature>
<feature type="transmembrane region" description="Helical" evidence="1">
    <location>
        <begin position="136"/>
        <end position="160"/>
    </location>
</feature>
<gene>
    <name evidence="2" type="ORF">ACFSBH_06040</name>
</gene>
<keyword evidence="3" id="KW-1185">Reference proteome</keyword>
<keyword evidence="1" id="KW-1133">Transmembrane helix</keyword>
<sequence>MGKDQFLFRLKKALKSFPVEEQNDILNDYEEYFSNGVKDGKTEEEIAASLGSPEQLGKELTAMHHVENVEGRNTTSNFFRALWAVIGLGFFNLVIVLGPFLALASIIIAGWIVSITFVLAPVGVLINTVLYPEIFAAYNMFFSIGLTGLGLLIGISMYYVTIWIKNKFIQYFKFNVRMVKGGMNHV</sequence>
<organism evidence="2 3">
    <name type="scientific">Oceanobacillus luteolus</name>
    <dbReference type="NCBI Taxonomy" id="1274358"/>
    <lineage>
        <taxon>Bacteria</taxon>
        <taxon>Bacillati</taxon>
        <taxon>Bacillota</taxon>
        <taxon>Bacilli</taxon>
        <taxon>Bacillales</taxon>
        <taxon>Bacillaceae</taxon>
        <taxon>Oceanobacillus</taxon>
    </lineage>
</organism>
<keyword evidence="1" id="KW-0812">Transmembrane</keyword>
<evidence type="ECO:0000313" key="2">
    <source>
        <dbReference type="EMBL" id="MFD1607209.1"/>
    </source>
</evidence>
<dbReference type="Proteomes" id="UP001597221">
    <property type="component" value="Unassembled WGS sequence"/>
</dbReference>
<evidence type="ECO:0000313" key="3">
    <source>
        <dbReference type="Proteomes" id="UP001597221"/>
    </source>
</evidence>
<proteinExistence type="predicted"/>